<organism evidence="8">
    <name type="scientific">Neobodo designis</name>
    <name type="common">Flagellated protozoan</name>
    <name type="synonym">Bodo designis</name>
    <dbReference type="NCBI Taxonomy" id="312471"/>
    <lineage>
        <taxon>Eukaryota</taxon>
        <taxon>Discoba</taxon>
        <taxon>Euglenozoa</taxon>
        <taxon>Kinetoplastea</taxon>
        <taxon>Metakinetoplastina</taxon>
        <taxon>Neobodonida</taxon>
        <taxon>Neobodo</taxon>
    </lineage>
</organism>
<dbReference type="InterPro" id="IPR036855">
    <property type="entry name" value="Znf_CCCH_sf"/>
</dbReference>
<dbReference type="Pfam" id="PF00642">
    <property type="entry name" value="zf-CCCH"/>
    <property type="match status" value="1"/>
</dbReference>
<keyword evidence="2" id="KW-0677">Repeat</keyword>
<dbReference type="GO" id="GO:0008270">
    <property type="term" value="F:zinc ion binding"/>
    <property type="evidence" value="ECO:0007669"/>
    <property type="project" value="UniProtKB-KW"/>
</dbReference>
<dbReference type="SMART" id="SM00356">
    <property type="entry name" value="ZnF_C3H1"/>
    <property type="match status" value="1"/>
</dbReference>
<keyword evidence="1 5" id="KW-0479">Metal-binding</keyword>
<dbReference type="PROSITE" id="PS50103">
    <property type="entry name" value="ZF_C3H1"/>
    <property type="match status" value="1"/>
</dbReference>
<protein>
    <recommendedName>
        <fullName evidence="7">C3H1-type domain-containing protein</fullName>
    </recommendedName>
</protein>
<reference evidence="8" key="1">
    <citation type="submission" date="2021-01" db="EMBL/GenBank/DDBJ databases">
        <authorList>
            <person name="Corre E."/>
            <person name="Pelletier E."/>
            <person name="Niang G."/>
            <person name="Scheremetjew M."/>
            <person name="Finn R."/>
            <person name="Kale V."/>
            <person name="Holt S."/>
            <person name="Cochrane G."/>
            <person name="Meng A."/>
            <person name="Brown T."/>
            <person name="Cohen L."/>
        </authorList>
    </citation>
    <scope>NUCLEOTIDE SEQUENCE</scope>
    <source>
        <strain evidence="8">CCAP 1951/1</strain>
    </source>
</reference>
<evidence type="ECO:0000256" key="5">
    <source>
        <dbReference type="PROSITE-ProRule" id="PRU00723"/>
    </source>
</evidence>
<keyword evidence="3 5" id="KW-0863">Zinc-finger</keyword>
<evidence type="ECO:0000256" key="1">
    <source>
        <dbReference type="ARBA" id="ARBA00022723"/>
    </source>
</evidence>
<evidence type="ECO:0000259" key="7">
    <source>
        <dbReference type="PROSITE" id="PS50103"/>
    </source>
</evidence>
<feature type="region of interest" description="Disordered" evidence="6">
    <location>
        <begin position="109"/>
        <end position="158"/>
    </location>
</feature>
<keyword evidence="4 5" id="KW-0862">Zinc</keyword>
<evidence type="ECO:0000256" key="6">
    <source>
        <dbReference type="SAM" id="MobiDB-lite"/>
    </source>
</evidence>
<name>A0A7S1W4H4_NEODS</name>
<dbReference type="AlphaFoldDB" id="A0A7S1W4H4"/>
<accession>A0A7S1W4H4</accession>
<feature type="domain" description="C3H1-type" evidence="7">
    <location>
        <begin position="189"/>
        <end position="217"/>
    </location>
</feature>
<dbReference type="FunFam" id="4.10.1000.10:FF:000001">
    <property type="entry name" value="zinc finger CCCH domain-containing protein 15-like"/>
    <property type="match status" value="1"/>
</dbReference>
<evidence type="ECO:0000256" key="2">
    <source>
        <dbReference type="ARBA" id="ARBA00022737"/>
    </source>
</evidence>
<feature type="zinc finger region" description="C3H1-type" evidence="5">
    <location>
        <begin position="189"/>
        <end position="217"/>
    </location>
</feature>
<evidence type="ECO:0000313" key="8">
    <source>
        <dbReference type="EMBL" id="CAD9148387.1"/>
    </source>
</evidence>
<dbReference type="EMBL" id="HBGF01047019">
    <property type="protein sequence ID" value="CAD9148387.1"/>
    <property type="molecule type" value="Transcribed_RNA"/>
</dbReference>
<dbReference type="InterPro" id="IPR000571">
    <property type="entry name" value="Znf_CCCH"/>
</dbReference>
<sequence length="254" mass="27143">MSQQPPSDGGGGPPPAVPNVIVVVPHAHHFHHQHSAPPPWHAALTPSSSLPAVPHAQQFPHHAWPVVPAQPGHLFFHSAPAVAGYAAPTTHPLPTTGGHDWHPYHFHHHQQYHHHGHSHPRPHAAVEPPTAAAVSPDPPPQQTRQGTASAPRVPRRMPELPLNPAVRIGGPPAAAPPEVPAAERARPERYKTALCRHFARQQTCLLGARCRFAHGDSDLRTEAQNVAAGLVTEDAVEFFVSELESEAACAAPGT</sequence>
<feature type="compositionally biased region" description="Basic residues" evidence="6">
    <location>
        <begin position="109"/>
        <end position="122"/>
    </location>
</feature>
<dbReference type="SUPFAM" id="SSF90229">
    <property type="entry name" value="CCCH zinc finger"/>
    <property type="match status" value="1"/>
</dbReference>
<evidence type="ECO:0000256" key="3">
    <source>
        <dbReference type="ARBA" id="ARBA00022771"/>
    </source>
</evidence>
<evidence type="ECO:0000256" key="4">
    <source>
        <dbReference type="ARBA" id="ARBA00022833"/>
    </source>
</evidence>
<proteinExistence type="predicted"/>
<dbReference type="Gene3D" id="4.10.1000.10">
    <property type="entry name" value="Zinc finger, CCCH-type"/>
    <property type="match status" value="1"/>
</dbReference>
<gene>
    <name evidence="8" type="ORF">NDES1114_LOCUS31455</name>
</gene>